<evidence type="ECO:0000256" key="16">
    <source>
        <dbReference type="ARBA" id="ARBA00039024"/>
    </source>
</evidence>
<dbReference type="Pfam" id="PF01753">
    <property type="entry name" value="zf-MYND"/>
    <property type="match status" value="1"/>
</dbReference>
<evidence type="ECO:0000256" key="15">
    <source>
        <dbReference type="ARBA" id="ARBA00024015"/>
    </source>
</evidence>
<evidence type="ECO:0000256" key="6">
    <source>
        <dbReference type="ARBA" id="ARBA00022679"/>
    </source>
</evidence>
<evidence type="ECO:0000256" key="13">
    <source>
        <dbReference type="ARBA" id="ARBA00022989"/>
    </source>
</evidence>
<keyword evidence="9 18" id="KW-0863">Zinc-finger</keyword>
<feature type="signal peptide" evidence="19">
    <location>
        <begin position="1"/>
        <end position="19"/>
    </location>
</feature>
<keyword evidence="7" id="KW-0812">Transmembrane</keyword>
<keyword evidence="4" id="KW-0150">Chloroplast</keyword>
<keyword evidence="11" id="KW-0862">Zinc</keyword>
<dbReference type="GO" id="GO:0008270">
    <property type="term" value="F:zinc ion binding"/>
    <property type="evidence" value="ECO:0007669"/>
    <property type="project" value="UniProtKB-KW"/>
</dbReference>
<evidence type="ECO:0000313" key="22">
    <source>
        <dbReference type="Proteomes" id="UP000077266"/>
    </source>
</evidence>
<evidence type="ECO:0000256" key="14">
    <source>
        <dbReference type="ARBA" id="ARBA00023136"/>
    </source>
</evidence>
<evidence type="ECO:0000259" key="20">
    <source>
        <dbReference type="PROSITE" id="PS50865"/>
    </source>
</evidence>
<dbReference type="InParanoid" id="A0A165CXF6"/>
<keyword evidence="10" id="KW-0418">Kinase</keyword>
<keyword evidence="22" id="KW-1185">Reference proteome</keyword>
<comment type="similarity">
    <text evidence="3">Belongs to the polyprenol kinase family.</text>
</comment>
<evidence type="ECO:0000256" key="18">
    <source>
        <dbReference type="PROSITE-ProRule" id="PRU00134"/>
    </source>
</evidence>
<sequence length="468" mass="52248">MAPHFARTILLLAAGLSDPLNPNVCVCCLAGIVPTTALDDPLFATELRRNQHRFLNAAVSYIIAKGNALRTEIVAVDHRAQLQLWVRQCMSRTRATERRLRHQSMLDIWAVRGTYMDVELLCIIVHYCLSMVRRHSSQRFSRHLWPTCAEDVLPTGSLETVLSLCVLMERVDATAIASFALDVHATCESELRTHKGPIIDATLAAMVSTIACLDRSIDLGHSLGGPGQDVSDYPMQRLDNLTRFFFEITVPLVASLSATYVVERMIPMINRALAVATLPRTIEDLACIGGMLFEAFHPSLALHPRIEEFRLSRRLNPEDPYRSLHQILVHTILRRTCAGPGCAVTERDISRSLSLCGRCRIFRYCTQTCQKNHWRASHKSSCDALCMLFNATGISSSQFSVAFPVDEFTIACRAARFSGEDISTLARAYGLISADVPMKALHGAAETWEAIWLRQFRAGEDEVPSHER</sequence>
<dbReference type="PROSITE" id="PS50865">
    <property type="entry name" value="ZF_MYND_2"/>
    <property type="match status" value="1"/>
</dbReference>
<keyword evidence="12" id="KW-0809">Transit peptide</keyword>
<evidence type="ECO:0000256" key="17">
    <source>
        <dbReference type="ARBA" id="ARBA00048889"/>
    </source>
</evidence>
<dbReference type="EMBL" id="KV426276">
    <property type="protein sequence ID" value="KZV83362.1"/>
    <property type="molecule type" value="Genomic_DNA"/>
</dbReference>
<feature type="chain" id="PRO_5007856217" description="phytol kinase" evidence="19">
    <location>
        <begin position="20"/>
        <end position="468"/>
    </location>
</feature>
<dbReference type="InterPro" id="IPR002893">
    <property type="entry name" value="Znf_MYND"/>
</dbReference>
<keyword evidence="14" id="KW-0472">Membrane</keyword>
<evidence type="ECO:0000256" key="10">
    <source>
        <dbReference type="ARBA" id="ARBA00022777"/>
    </source>
</evidence>
<evidence type="ECO:0000256" key="12">
    <source>
        <dbReference type="ARBA" id="ARBA00022946"/>
    </source>
</evidence>
<dbReference type="SUPFAM" id="SSF144232">
    <property type="entry name" value="HIT/MYND zinc finger-like"/>
    <property type="match status" value="1"/>
</dbReference>
<accession>A0A165CXF6</accession>
<keyword evidence="8" id="KW-0479">Metal-binding</keyword>
<evidence type="ECO:0000256" key="8">
    <source>
        <dbReference type="ARBA" id="ARBA00022723"/>
    </source>
</evidence>
<evidence type="ECO:0000256" key="9">
    <source>
        <dbReference type="ARBA" id="ARBA00022771"/>
    </source>
</evidence>
<keyword evidence="6" id="KW-0808">Transferase</keyword>
<evidence type="ECO:0000256" key="7">
    <source>
        <dbReference type="ARBA" id="ARBA00022692"/>
    </source>
</evidence>
<gene>
    <name evidence="21" type="ORF">EXIGLDRAFT_728450</name>
</gene>
<dbReference type="AlphaFoldDB" id="A0A165CXF6"/>
<keyword evidence="13" id="KW-1133">Transmembrane helix</keyword>
<evidence type="ECO:0000313" key="21">
    <source>
        <dbReference type="EMBL" id="KZV83362.1"/>
    </source>
</evidence>
<evidence type="ECO:0000256" key="19">
    <source>
        <dbReference type="SAM" id="SignalP"/>
    </source>
</evidence>
<proteinExistence type="inferred from homology"/>
<evidence type="ECO:0000256" key="1">
    <source>
        <dbReference type="ARBA" id="ARBA00004141"/>
    </source>
</evidence>
<comment type="subcellular location">
    <subcellularLocation>
        <location evidence="1">Membrane</location>
        <topology evidence="1">Multi-pass membrane protein</topology>
    </subcellularLocation>
    <subcellularLocation>
        <location evidence="2">Plastid</location>
        <location evidence="2">Chloroplast</location>
    </subcellularLocation>
</comment>
<organism evidence="21 22">
    <name type="scientific">Exidia glandulosa HHB12029</name>
    <dbReference type="NCBI Taxonomy" id="1314781"/>
    <lineage>
        <taxon>Eukaryota</taxon>
        <taxon>Fungi</taxon>
        <taxon>Dikarya</taxon>
        <taxon>Basidiomycota</taxon>
        <taxon>Agaricomycotina</taxon>
        <taxon>Agaricomycetes</taxon>
        <taxon>Auriculariales</taxon>
        <taxon>Exidiaceae</taxon>
        <taxon>Exidia</taxon>
    </lineage>
</organism>
<dbReference type="GO" id="GO:0016020">
    <property type="term" value="C:membrane"/>
    <property type="evidence" value="ECO:0007669"/>
    <property type="project" value="UniProtKB-SubCell"/>
</dbReference>
<dbReference type="Gene3D" id="6.10.140.2220">
    <property type="match status" value="1"/>
</dbReference>
<comment type="catalytic activity">
    <reaction evidence="17">
        <text>phytol + CTP = phytyl phosphate + CDP + H(+)</text>
        <dbReference type="Rhea" id="RHEA:38055"/>
        <dbReference type="ChEBI" id="CHEBI:15378"/>
        <dbReference type="ChEBI" id="CHEBI:17327"/>
        <dbReference type="ChEBI" id="CHEBI:37563"/>
        <dbReference type="ChEBI" id="CHEBI:58069"/>
        <dbReference type="ChEBI" id="CHEBI:75483"/>
        <dbReference type="EC" id="2.7.1.182"/>
    </reaction>
</comment>
<keyword evidence="5" id="KW-0934">Plastid</keyword>
<reference evidence="21 22" key="1">
    <citation type="journal article" date="2016" name="Mol. Biol. Evol.">
        <title>Comparative Genomics of Early-Diverging Mushroom-Forming Fungi Provides Insights into the Origins of Lignocellulose Decay Capabilities.</title>
        <authorList>
            <person name="Nagy L.G."/>
            <person name="Riley R."/>
            <person name="Tritt A."/>
            <person name="Adam C."/>
            <person name="Daum C."/>
            <person name="Floudas D."/>
            <person name="Sun H."/>
            <person name="Yadav J.S."/>
            <person name="Pangilinan J."/>
            <person name="Larsson K.H."/>
            <person name="Matsuura K."/>
            <person name="Barry K."/>
            <person name="Labutti K."/>
            <person name="Kuo R."/>
            <person name="Ohm R.A."/>
            <person name="Bhattacharya S.S."/>
            <person name="Shirouzu T."/>
            <person name="Yoshinaga Y."/>
            <person name="Martin F.M."/>
            <person name="Grigoriev I.V."/>
            <person name="Hibbett D.S."/>
        </authorList>
    </citation>
    <scope>NUCLEOTIDE SEQUENCE [LARGE SCALE GENOMIC DNA]</scope>
    <source>
        <strain evidence="21 22">HHB12029</strain>
    </source>
</reference>
<evidence type="ECO:0000256" key="2">
    <source>
        <dbReference type="ARBA" id="ARBA00004229"/>
    </source>
</evidence>
<dbReference type="EC" id="2.7.1.182" evidence="16"/>
<dbReference type="PANTHER" id="PTHR32523">
    <property type="entry name" value="PHYTOL KINASE 1, CHLOROPLASTIC"/>
    <property type="match status" value="1"/>
</dbReference>
<dbReference type="InterPro" id="IPR039606">
    <property type="entry name" value="Phytol/farnesol_kinase"/>
</dbReference>
<feature type="domain" description="MYND-type" evidence="20">
    <location>
        <begin position="342"/>
        <end position="382"/>
    </location>
</feature>
<name>A0A165CXF6_EXIGL</name>
<evidence type="ECO:0000256" key="4">
    <source>
        <dbReference type="ARBA" id="ARBA00022528"/>
    </source>
</evidence>
<evidence type="ECO:0000256" key="5">
    <source>
        <dbReference type="ARBA" id="ARBA00022640"/>
    </source>
</evidence>
<dbReference type="PANTHER" id="PTHR32523:SF8">
    <property type="entry name" value="DOLICHOL KINASE"/>
    <property type="match status" value="1"/>
</dbReference>
<keyword evidence="19" id="KW-0732">Signal</keyword>
<dbReference type="Proteomes" id="UP000077266">
    <property type="component" value="Unassembled WGS sequence"/>
</dbReference>
<evidence type="ECO:0000256" key="11">
    <source>
        <dbReference type="ARBA" id="ARBA00022833"/>
    </source>
</evidence>
<dbReference type="GO" id="GO:0010276">
    <property type="term" value="F:phytol kinase activity"/>
    <property type="evidence" value="ECO:0007669"/>
    <property type="project" value="UniProtKB-EC"/>
</dbReference>
<comment type="pathway">
    <text evidence="15">Cofactor biosynthesis; tocopherol biosynthesis.</text>
</comment>
<evidence type="ECO:0000256" key="3">
    <source>
        <dbReference type="ARBA" id="ARBA00010794"/>
    </source>
</evidence>
<dbReference type="OrthoDB" id="2792537at2759"/>
<protein>
    <recommendedName>
        <fullName evidence="16">phytol kinase</fullName>
        <ecNumber evidence="16">2.7.1.182</ecNumber>
    </recommendedName>
</protein>